<evidence type="ECO:0000256" key="10">
    <source>
        <dbReference type="ARBA" id="ARBA00022882"/>
    </source>
</evidence>
<evidence type="ECO:0000256" key="11">
    <source>
        <dbReference type="ARBA" id="ARBA00022989"/>
    </source>
</evidence>
<dbReference type="InterPro" id="IPR013608">
    <property type="entry name" value="VWA_N"/>
</dbReference>
<dbReference type="EMBL" id="CAAE01014979">
    <property type="protein sequence ID" value="CAG06876.1"/>
    <property type="molecule type" value="Genomic_DNA"/>
</dbReference>
<reference evidence="18" key="2">
    <citation type="submission" date="2004-02" db="EMBL/GenBank/DDBJ databases">
        <authorList>
            <consortium name="Genoscope"/>
            <consortium name="Whitehead Institute Centre for Genome Research"/>
        </authorList>
    </citation>
    <scope>NUCLEOTIDE SEQUENCE</scope>
</reference>
<dbReference type="PANTHER" id="PTHR10166:SF56">
    <property type="entry name" value="VOLTAGE-DEPENDENT CALCIUM CHANNEL SUBUNIT ALPHA-2_DELTA-3 ISOFORM X1"/>
    <property type="match status" value="1"/>
</dbReference>
<dbReference type="SUPFAM" id="SSF53300">
    <property type="entry name" value="vWA-like"/>
    <property type="match status" value="1"/>
</dbReference>
<evidence type="ECO:0000256" key="5">
    <source>
        <dbReference type="ARBA" id="ARBA00022673"/>
    </source>
</evidence>
<evidence type="ECO:0000256" key="12">
    <source>
        <dbReference type="ARBA" id="ARBA00023065"/>
    </source>
</evidence>
<dbReference type="InterPro" id="IPR002035">
    <property type="entry name" value="VWF_A"/>
</dbReference>
<evidence type="ECO:0000256" key="14">
    <source>
        <dbReference type="ARBA" id="ARBA00023157"/>
    </source>
</evidence>
<protein>
    <submittedName>
        <fullName evidence="18">(spotted green pufferfish) hypothetical protein</fullName>
    </submittedName>
</protein>
<evidence type="ECO:0000256" key="3">
    <source>
        <dbReference type="ARBA" id="ARBA00022448"/>
    </source>
</evidence>
<dbReference type="GO" id="GO:0005891">
    <property type="term" value="C:voltage-gated calcium channel complex"/>
    <property type="evidence" value="ECO:0007669"/>
    <property type="project" value="TreeGrafter"/>
</dbReference>
<dbReference type="PANTHER" id="PTHR10166">
    <property type="entry name" value="VOLTAGE-DEPENDENT CALCIUM CHANNEL SUBUNIT ALPHA-2/DELTA-RELATED"/>
    <property type="match status" value="1"/>
</dbReference>
<keyword evidence="5" id="KW-0107">Calcium channel</keyword>
<dbReference type="GO" id="GO:0005245">
    <property type="term" value="F:voltage-gated calcium channel activity"/>
    <property type="evidence" value="ECO:0007669"/>
    <property type="project" value="TreeGrafter"/>
</dbReference>
<keyword evidence="11" id="KW-1133">Transmembrane helix</keyword>
<keyword evidence="12" id="KW-0406">Ion transport</keyword>
<dbReference type="Pfam" id="PF08473">
    <property type="entry name" value="VGCC_alpha2"/>
    <property type="match status" value="1"/>
</dbReference>
<keyword evidence="7" id="KW-0479">Metal-binding</keyword>
<comment type="similarity">
    <text evidence="2">Belongs to the calcium channel subunit alpha-2/delta family.</text>
</comment>
<name>Q4RXK6_TETNG</name>
<keyword evidence="13" id="KW-0472">Membrane</keyword>
<keyword evidence="15" id="KW-0325">Glycoprotein</keyword>
<dbReference type="InterPro" id="IPR036465">
    <property type="entry name" value="vWFA_dom_sf"/>
</dbReference>
<evidence type="ECO:0000256" key="1">
    <source>
        <dbReference type="ARBA" id="ARBA00004479"/>
    </source>
</evidence>
<dbReference type="PROSITE" id="PS50234">
    <property type="entry name" value="VWFA"/>
    <property type="match status" value="1"/>
</dbReference>
<keyword evidence="16" id="KW-0407">Ion channel</keyword>
<dbReference type="GO" id="GO:0046872">
    <property type="term" value="F:metal ion binding"/>
    <property type="evidence" value="ECO:0007669"/>
    <property type="project" value="UniProtKB-KW"/>
</dbReference>
<keyword evidence="4" id="KW-0109">Calcium transport</keyword>
<evidence type="ECO:0000256" key="6">
    <source>
        <dbReference type="ARBA" id="ARBA00022692"/>
    </source>
</evidence>
<accession>Q4RXK6</accession>
<sequence length="1156" mass="130681">SVCLQRLVEAAEEAHHEHEENPELQYEYFNAVLINEVDELGNNVELGGEFLLEPNDHFNNLSVNLSLSVVQVPTNMYNKDPDIVNGVYWSEALNKVFVDNFERDPTLTWQYFGSAKGFFRQYPGVKWHPDEHGVIGFDCRNRKWSVPGFCWTCPERSHPKGPSALRYIQAATSPKDVVILVDVSGSMKGLRLTIARQTVSSILDTLGDDDFFNIIAVSFARSPFGYAPRQPRSGVKRKEKKEMGLFPQYNQEIHYVEPCLNGTLVRADRANKDHFREHLDKLFAKGIGLLGEALAEAFTILSDFNRTGRGSVCSQAIMLVTDGATEMYDDVFEKYNWPERKVRIFPYLIGRESAFADNLKMDGVCQQRVFWAVARCLRGRSGLQHQARFTSTNSVSQQPFYLKALRASSSPAEAISLFLGCGYFSQISTLADVQENVMRYLHVMSRPKVIDHEHDTVWTEAYVDSAVKFCLFSQLNEKVGPSLMTTVAMPVFSTKNETKNQGILLGVVGTDIPLPELMKLIPKHMLGIHGYAFAITNNGYILTHPDLRPLYQDGQKRRKPNYSSVDLSEVEWEDKDDFLRNAMVNRRTGTFSMEVKKTVDRGVNMFSVSRGCSPEPELNLLLRPVCFQRRVLKMHNDYYFTDIKGTPFSVGVALSRGHGKYFFRGNVSVEAGYSSMFVGDVGACDVTAALCSDHRTYCNTEEKHEHRHLTQIQAIKLFMTSRRPNLKCDRELIQEVLFDAVVTAPLEAYWTGLALNKSENSDKGVEIAFLGTRTGLSRTNLFIPADHLSNQDFLTAEDKEGVFNADHFPLWYKRAAEQVPGTFVYSIPFSTAIENKSVVLASTAIQLLDDRKSPIVAAVGIQMKLEFFQRKFWTACRQVQTHLHNTIISPYKCKNTIFSAQCMALDGKCSISCDSEDINCYLIDNNGFILVTEEHSQTGLFFGEVEGAVMNKLLQMGSFKRITLYDYQALCKEYTGSSDSARMLSDPFSVVKWLLTEIVIFLLEFNLYSWWNVDLSVKAQRTRGKTLMVPCDTEYPAFVSERTIKETTGNIDCEGCIRSFVIQQIPSSNLFMVVVDNKCDCSSIPPVTMDPIEIICNYTLDAFEHNESLKCDRLKFQKDRKKPESCHPFHPEENAMECGSATRLSSALTAALLPLI</sequence>
<keyword evidence="10" id="KW-0851">Voltage-gated channel</keyword>
<evidence type="ECO:0000256" key="13">
    <source>
        <dbReference type="ARBA" id="ARBA00023136"/>
    </source>
</evidence>
<feature type="non-terminal residue" evidence="18">
    <location>
        <position position="1156"/>
    </location>
</feature>
<evidence type="ECO:0000256" key="8">
    <source>
        <dbReference type="ARBA" id="ARBA00022729"/>
    </source>
</evidence>
<dbReference type="AlphaFoldDB" id="Q4RXK6"/>
<evidence type="ECO:0000256" key="9">
    <source>
        <dbReference type="ARBA" id="ARBA00022837"/>
    </source>
</evidence>
<dbReference type="Pfam" id="PF08399">
    <property type="entry name" value="VWA_N"/>
    <property type="match status" value="1"/>
</dbReference>
<organism evidence="18">
    <name type="scientific">Tetraodon nigroviridis</name>
    <name type="common">Spotted green pufferfish</name>
    <name type="synonym">Chelonodon nigroviridis</name>
    <dbReference type="NCBI Taxonomy" id="99883"/>
    <lineage>
        <taxon>Eukaryota</taxon>
        <taxon>Metazoa</taxon>
        <taxon>Chordata</taxon>
        <taxon>Craniata</taxon>
        <taxon>Vertebrata</taxon>
        <taxon>Euteleostomi</taxon>
        <taxon>Actinopterygii</taxon>
        <taxon>Neopterygii</taxon>
        <taxon>Teleostei</taxon>
        <taxon>Neoteleostei</taxon>
        <taxon>Acanthomorphata</taxon>
        <taxon>Eupercaria</taxon>
        <taxon>Tetraodontiformes</taxon>
        <taxon>Tetradontoidea</taxon>
        <taxon>Tetraodontidae</taxon>
        <taxon>Tetraodon</taxon>
    </lineage>
</organism>
<evidence type="ECO:0000256" key="15">
    <source>
        <dbReference type="ARBA" id="ARBA00023180"/>
    </source>
</evidence>
<dbReference type="FunFam" id="3.30.450.20:FF:000012">
    <property type="entry name" value="Calcium channel, voltage-dependent, alpha2/delta subunit 3"/>
    <property type="match status" value="1"/>
</dbReference>
<keyword evidence="6" id="KW-0812">Transmembrane</keyword>
<evidence type="ECO:0000259" key="17">
    <source>
        <dbReference type="PROSITE" id="PS50234"/>
    </source>
</evidence>
<evidence type="ECO:0000256" key="2">
    <source>
        <dbReference type="ARBA" id="ARBA00007060"/>
    </source>
</evidence>
<comment type="subcellular location">
    <subcellularLocation>
        <location evidence="1">Membrane</location>
        <topology evidence="1">Single-pass type I membrane protein</topology>
    </subcellularLocation>
</comment>
<feature type="domain" description="VWFA" evidence="17">
    <location>
        <begin position="176"/>
        <end position="360"/>
    </location>
</feature>
<keyword evidence="14" id="KW-1015">Disulfide bond</keyword>
<evidence type="ECO:0000256" key="7">
    <source>
        <dbReference type="ARBA" id="ARBA00022723"/>
    </source>
</evidence>
<evidence type="ECO:0000256" key="4">
    <source>
        <dbReference type="ARBA" id="ARBA00022568"/>
    </source>
</evidence>
<keyword evidence="8" id="KW-0732">Signal</keyword>
<keyword evidence="9" id="KW-0106">Calcium</keyword>
<dbReference type="Gene3D" id="3.40.50.410">
    <property type="entry name" value="von Willebrand factor, type A domain"/>
    <property type="match status" value="1"/>
</dbReference>
<dbReference type="InterPro" id="IPR051173">
    <property type="entry name" value="Ca_channel_alpha-2/delta"/>
</dbReference>
<dbReference type="OrthoDB" id="10054666at2759"/>
<evidence type="ECO:0000256" key="16">
    <source>
        <dbReference type="ARBA" id="ARBA00023303"/>
    </source>
</evidence>
<comment type="caution">
    <text evidence="18">The sequence shown here is derived from an EMBL/GenBank/DDBJ whole genome shotgun (WGS) entry which is preliminary data.</text>
</comment>
<evidence type="ECO:0000313" key="18">
    <source>
        <dbReference type="EMBL" id="CAG06876.1"/>
    </source>
</evidence>
<reference evidence="18" key="1">
    <citation type="journal article" date="2004" name="Nature">
        <title>Genome duplication in the teleost fish Tetraodon nigroviridis reveals the early vertebrate proto-karyotype.</title>
        <authorList>
            <person name="Jaillon O."/>
            <person name="Aury J.-M."/>
            <person name="Brunet F."/>
            <person name="Petit J.-L."/>
            <person name="Stange-Thomann N."/>
            <person name="Mauceli E."/>
            <person name="Bouneau L."/>
            <person name="Fischer C."/>
            <person name="Ozouf-Costaz C."/>
            <person name="Bernot A."/>
            <person name="Nicaud S."/>
            <person name="Jaffe D."/>
            <person name="Fisher S."/>
            <person name="Lutfalla G."/>
            <person name="Dossat C."/>
            <person name="Segurens B."/>
            <person name="Dasilva C."/>
            <person name="Salanoubat M."/>
            <person name="Levy M."/>
            <person name="Boudet N."/>
            <person name="Castellano S."/>
            <person name="Anthouard V."/>
            <person name="Jubin C."/>
            <person name="Castelli V."/>
            <person name="Katinka M."/>
            <person name="Vacherie B."/>
            <person name="Biemont C."/>
            <person name="Skalli Z."/>
            <person name="Cattolico L."/>
            <person name="Poulain J."/>
            <person name="De Berardinis V."/>
            <person name="Cruaud C."/>
            <person name="Duprat S."/>
            <person name="Brottier P."/>
            <person name="Coutanceau J.-P."/>
            <person name="Gouzy J."/>
            <person name="Parra G."/>
            <person name="Lardier G."/>
            <person name="Chapple C."/>
            <person name="McKernan K.J."/>
            <person name="McEwan P."/>
            <person name="Bosak S."/>
            <person name="Kellis M."/>
            <person name="Volff J.-N."/>
            <person name="Guigo R."/>
            <person name="Zody M.C."/>
            <person name="Mesirov J."/>
            <person name="Lindblad-Toh K."/>
            <person name="Birren B."/>
            <person name="Nusbaum C."/>
            <person name="Kahn D."/>
            <person name="Robinson-Rechavi M."/>
            <person name="Laudet V."/>
            <person name="Schachter V."/>
            <person name="Quetier F."/>
            <person name="Saurin W."/>
            <person name="Scarpelli C."/>
            <person name="Wincker P."/>
            <person name="Lander E.S."/>
            <person name="Weissenbach J."/>
            <person name="Roest Crollius H."/>
        </authorList>
    </citation>
    <scope>NUCLEOTIDE SEQUENCE [LARGE SCALE GENOMIC DNA]</scope>
</reference>
<feature type="non-terminal residue" evidence="18">
    <location>
        <position position="1"/>
    </location>
</feature>
<gene>
    <name evidence="18" type="ORF">GSTENG00027377001</name>
</gene>
<keyword evidence="3" id="KW-0813">Transport</keyword>
<dbReference type="Gene3D" id="3.30.450.20">
    <property type="entry name" value="PAS domain"/>
    <property type="match status" value="1"/>
</dbReference>
<dbReference type="SMART" id="SM00327">
    <property type="entry name" value="VWA"/>
    <property type="match status" value="1"/>
</dbReference>
<proteinExistence type="inferred from homology"/>
<dbReference type="InterPro" id="IPR013680">
    <property type="entry name" value="VDCC_a2/dsu"/>
</dbReference>
<dbReference type="KEGG" id="tng:GSTEN00027377G001"/>
<dbReference type="FunFam" id="3.40.50.410:FF:000007">
    <property type="entry name" value="Calcium voltage-gated channel auxiliary subunit alpha2delta 3"/>
    <property type="match status" value="1"/>
</dbReference>